<evidence type="ECO:0000313" key="8">
    <source>
        <dbReference type="Proteomes" id="UP000824133"/>
    </source>
</evidence>
<keyword evidence="4 5" id="KW-0472">Membrane</keyword>
<feature type="transmembrane region" description="Helical" evidence="5">
    <location>
        <begin position="549"/>
        <end position="569"/>
    </location>
</feature>
<evidence type="ECO:0000256" key="3">
    <source>
        <dbReference type="ARBA" id="ARBA00022989"/>
    </source>
</evidence>
<feature type="transmembrane region" description="Helical" evidence="5">
    <location>
        <begin position="650"/>
        <end position="667"/>
    </location>
</feature>
<gene>
    <name evidence="7" type="ORF">IAA42_01310</name>
</gene>
<proteinExistence type="predicted"/>
<feature type="transmembrane region" description="Helical" evidence="5">
    <location>
        <begin position="704"/>
        <end position="725"/>
    </location>
</feature>
<reference evidence="7" key="1">
    <citation type="journal article" date="2021" name="PeerJ">
        <title>Extensive microbial diversity within the chicken gut microbiome revealed by metagenomics and culture.</title>
        <authorList>
            <person name="Gilroy R."/>
            <person name="Ravi A."/>
            <person name="Getino M."/>
            <person name="Pursley I."/>
            <person name="Horton D.L."/>
            <person name="Alikhan N.F."/>
            <person name="Baker D."/>
            <person name="Gharbi K."/>
            <person name="Hall N."/>
            <person name="Watson M."/>
            <person name="Adriaenssens E.M."/>
            <person name="Foster-Nyarko E."/>
            <person name="Jarju S."/>
            <person name="Secka A."/>
            <person name="Antonio M."/>
            <person name="Oren A."/>
            <person name="Chaudhuri R.R."/>
            <person name="La Ragione R."/>
            <person name="Hildebrand F."/>
            <person name="Pallen M.J."/>
        </authorList>
    </citation>
    <scope>NUCLEOTIDE SEQUENCE</scope>
    <source>
        <strain evidence="7">ChiHjej10B9-743</strain>
    </source>
</reference>
<dbReference type="InterPro" id="IPR013525">
    <property type="entry name" value="ABC2_TM"/>
</dbReference>
<dbReference type="InterPro" id="IPR017500">
    <property type="entry name" value="Phage_infect_YhgE_N"/>
</dbReference>
<dbReference type="NCBIfam" id="TIGR03062">
    <property type="entry name" value="pip_yhgE_Cterm"/>
    <property type="match status" value="1"/>
</dbReference>
<evidence type="ECO:0000256" key="2">
    <source>
        <dbReference type="ARBA" id="ARBA00022692"/>
    </source>
</evidence>
<comment type="caution">
    <text evidence="7">The sequence shown here is derived from an EMBL/GenBank/DDBJ whole genome shotgun (WGS) entry which is preliminary data.</text>
</comment>
<organism evidence="7 8">
    <name type="scientific">Candidatus Olsenella excrementavium</name>
    <dbReference type="NCBI Taxonomy" id="2838709"/>
    <lineage>
        <taxon>Bacteria</taxon>
        <taxon>Bacillati</taxon>
        <taxon>Actinomycetota</taxon>
        <taxon>Coriobacteriia</taxon>
        <taxon>Coriobacteriales</taxon>
        <taxon>Atopobiaceae</taxon>
        <taxon>Olsenella</taxon>
    </lineage>
</organism>
<evidence type="ECO:0000256" key="4">
    <source>
        <dbReference type="ARBA" id="ARBA00023136"/>
    </source>
</evidence>
<dbReference type="NCBIfam" id="TIGR03061">
    <property type="entry name" value="pip_yhgE_Nterm"/>
    <property type="match status" value="1"/>
</dbReference>
<evidence type="ECO:0000256" key="5">
    <source>
        <dbReference type="SAM" id="Phobius"/>
    </source>
</evidence>
<comment type="subcellular location">
    <subcellularLocation>
        <location evidence="1">Membrane</location>
        <topology evidence="1">Multi-pass membrane protein</topology>
    </subcellularLocation>
</comment>
<evidence type="ECO:0000256" key="1">
    <source>
        <dbReference type="ARBA" id="ARBA00004141"/>
    </source>
</evidence>
<dbReference type="PANTHER" id="PTHR43077">
    <property type="entry name" value="TRANSPORT PERMEASE YVFS-RELATED"/>
    <property type="match status" value="1"/>
</dbReference>
<dbReference type="PANTHER" id="PTHR43077:SF10">
    <property type="entry name" value="TRANSPORT PERMEASE PROTEIN"/>
    <property type="match status" value="1"/>
</dbReference>
<dbReference type="GO" id="GO:0016020">
    <property type="term" value="C:membrane"/>
    <property type="evidence" value="ECO:0007669"/>
    <property type="project" value="UniProtKB-SubCell"/>
</dbReference>
<feature type="transmembrane region" description="Helical" evidence="5">
    <location>
        <begin position="21"/>
        <end position="42"/>
    </location>
</feature>
<reference evidence="7" key="2">
    <citation type="submission" date="2021-04" db="EMBL/GenBank/DDBJ databases">
        <authorList>
            <person name="Gilroy R."/>
        </authorList>
    </citation>
    <scope>NUCLEOTIDE SEQUENCE</scope>
    <source>
        <strain evidence="7">ChiHjej10B9-743</strain>
    </source>
</reference>
<dbReference type="AlphaFoldDB" id="A0A9D1ZAC5"/>
<keyword evidence="2 5" id="KW-0812">Transmembrane</keyword>
<evidence type="ECO:0000259" key="6">
    <source>
        <dbReference type="Pfam" id="PF12698"/>
    </source>
</evidence>
<dbReference type="GO" id="GO:0140359">
    <property type="term" value="F:ABC-type transporter activity"/>
    <property type="evidence" value="ECO:0007669"/>
    <property type="project" value="InterPro"/>
</dbReference>
<dbReference type="Gene3D" id="1.10.287.1490">
    <property type="match status" value="1"/>
</dbReference>
<feature type="transmembrane region" description="Helical" evidence="5">
    <location>
        <begin position="590"/>
        <end position="614"/>
    </location>
</feature>
<dbReference type="InterPro" id="IPR017501">
    <property type="entry name" value="Phage_infect_YhgE_C"/>
</dbReference>
<protein>
    <submittedName>
        <fullName evidence="7">YhgE/Pip domain-containing protein</fullName>
    </submittedName>
</protein>
<dbReference type="Gene3D" id="3.40.1710.10">
    <property type="entry name" value="abc type-2 transporter like domain"/>
    <property type="match status" value="1"/>
</dbReference>
<sequence length="746" mass="76645">MRGSWKRVGAFVQRDARHLRRGVVALVALVGMVAVPSFYAWFNIAGSWDPYGNTDNVRVAVASDDAGYSGELVPVSVNLGERVLLELQASETIDYVVTSSDGAVEGVRSGEYYAAIVLPEDFSHGLMTMLSDRPERPQVRFYQNEKENAIASIVTGKAEDAVLADIDRGFAHAVTAVGAGALEELGRALDGDEVVGAAARLDAAVTDASGALRGSAEDARRLAGLLASAEGLVESGADTTSAALSPTVDAGGILRETAEGLGDAGDALDGAADSVGGALSSAVSSLDDVGAAIDDAFDTASAQQGRIQEGLADAESALGDQIALLDRLTSSLAQADTLLAQLQEGLDEGSAAAERVGALRSILSGLSETAGQVRSELRDLSEGIEQTSGDLASGAANAETARAELAGLLAGARDAIDGAQTDYDNGVRGTLEDLAGQVGDAADGADAVQGDLAATLAAVEGASADAAGSLGDAAGAIEDTAGRLDAAADRLDGLHARLRAALESSDVDQMRSILSSGAGALADFMASPVSVERTAVFPVENNGSAMTPFYTTLAIWIGGVVLAALMRATPSAAALAETGCSHAEAYLGRLVLFCALGVAQAALIAGGDLAFLGVQCEHPALFVLACLASSLVYVNLIFSLTASFGDVGKAVAVVLMVIQVAGSGGTFPPQMLPPAFQALYQWLPFVHSEGALRAAMFGLYELDYWRELAVLLAYLAPALLLGLVVRRPVIRLGEWFERRLEDTRLM</sequence>
<feature type="transmembrane region" description="Helical" evidence="5">
    <location>
        <begin position="620"/>
        <end position="638"/>
    </location>
</feature>
<dbReference type="EMBL" id="DXCP01000006">
    <property type="protein sequence ID" value="HIY79060.1"/>
    <property type="molecule type" value="Genomic_DNA"/>
</dbReference>
<dbReference type="Proteomes" id="UP000824133">
    <property type="component" value="Unassembled WGS sequence"/>
</dbReference>
<evidence type="ECO:0000313" key="7">
    <source>
        <dbReference type="EMBL" id="HIY79060.1"/>
    </source>
</evidence>
<keyword evidence="3 5" id="KW-1133">Transmembrane helix</keyword>
<name>A0A9D1ZAC5_9ACTN</name>
<feature type="domain" description="ABC-2 type transporter transmembrane" evidence="6">
    <location>
        <begin position="526"/>
        <end position="723"/>
    </location>
</feature>
<dbReference type="Pfam" id="PF12698">
    <property type="entry name" value="ABC2_membrane_3"/>
    <property type="match status" value="1"/>
</dbReference>
<dbReference type="InterPro" id="IPR051328">
    <property type="entry name" value="T7SS_ABC-Transporter"/>
</dbReference>
<accession>A0A9D1ZAC5</accession>